<dbReference type="AlphaFoldDB" id="A0AAD4TMF9"/>
<dbReference type="Proteomes" id="UP001214576">
    <property type="component" value="Unassembled WGS sequence"/>
</dbReference>
<sequence>MQQDAEIHTPYSRNHDVSMFPPLLGLSQHIKHIRRPRLTHSLTKYEMEFQCKGKQEDGWSDGKPAGSSPHNQVRKKNVLLYSLYPSPFLRADSRAPCWFSDKAYCLKQVAGSTFGPWGREFIQTLHLTYHQAELEPCSQSLYFSTDFPDIQTASLASAFTLANLEVSIDLMKSQVTQDQDPIGYKTPYLALPRVEQRGRTFSSAHL</sequence>
<organism evidence="1 2">
    <name type="scientific">Ovis ammon polii</name>
    <dbReference type="NCBI Taxonomy" id="230172"/>
    <lineage>
        <taxon>Eukaryota</taxon>
        <taxon>Metazoa</taxon>
        <taxon>Chordata</taxon>
        <taxon>Craniata</taxon>
        <taxon>Vertebrata</taxon>
        <taxon>Euteleostomi</taxon>
        <taxon>Mammalia</taxon>
        <taxon>Eutheria</taxon>
        <taxon>Laurasiatheria</taxon>
        <taxon>Artiodactyla</taxon>
        <taxon>Ruminantia</taxon>
        <taxon>Pecora</taxon>
        <taxon>Bovidae</taxon>
        <taxon>Caprinae</taxon>
        <taxon>Ovis</taxon>
    </lineage>
</organism>
<dbReference type="EMBL" id="JAKZEL010000024">
    <property type="protein sequence ID" value="KAI4530823.1"/>
    <property type="molecule type" value="Genomic_DNA"/>
</dbReference>
<proteinExistence type="predicted"/>
<comment type="caution">
    <text evidence="1">The sequence shown here is derived from an EMBL/GenBank/DDBJ whole genome shotgun (WGS) entry which is preliminary data.</text>
</comment>
<evidence type="ECO:0000313" key="1">
    <source>
        <dbReference type="EMBL" id="KAI4530823.1"/>
    </source>
</evidence>
<gene>
    <name evidence="1" type="ORF">MG293_018681</name>
</gene>
<name>A0AAD4TMF9_OVIAM</name>
<keyword evidence="2" id="KW-1185">Reference proteome</keyword>
<accession>A0AAD4TMF9</accession>
<evidence type="ECO:0000313" key="2">
    <source>
        <dbReference type="Proteomes" id="UP001214576"/>
    </source>
</evidence>
<reference evidence="1" key="1">
    <citation type="submission" date="2022-03" db="EMBL/GenBank/DDBJ databases">
        <title>Genomic analyses of argali, domestic sheep and their hybrids provide insights into chromosomal evolution, heterosis and genetic basis of agronomic traits.</title>
        <authorList>
            <person name="Li M."/>
        </authorList>
    </citation>
    <scope>NUCLEOTIDE SEQUENCE</scope>
    <source>
        <strain evidence="1">CAU-MHL-2022a</strain>
        <tissue evidence="1">Skin</tissue>
    </source>
</reference>
<protein>
    <submittedName>
        <fullName evidence="1">Uncharacterized protein</fullName>
    </submittedName>
</protein>